<evidence type="ECO:0000259" key="15">
    <source>
        <dbReference type="PROSITE" id="PS50113"/>
    </source>
</evidence>
<dbReference type="PROSITE" id="PS50110">
    <property type="entry name" value="RESPONSE_REGULATORY"/>
    <property type="match status" value="1"/>
</dbReference>
<evidence type="ECO:0000256" key="2">
    <source>
        <dbReference type="ARBA" id="ARBA00012438"/>
    </source>
</evidence>
<dbReference type="CDD" id="cd16922">
    <property type="entry name" value="HATPase_EvgS-ArcB-TorS-like"/>
    <property type="match status" value="1"/>
</dbReference>
<evidence type="ECO:0000256" key="9">
    <source>
        <dbReference type="ARBA" id="ARBA00064003"/>
    </source>
</evidence>
<dbReference type="InterPro" id="IPR001789">
    <property type="entry name" value="Sig_transdc_resp-reg_receiver"/>
</dbReference>
<sequence length="707" mass="80373">MTVYILAGSTLLTALSIIALIGVALRCRTLKSELSEARNDRQRFTAERQQLQQQLSRKNRTLEKTIEILREQERKLLLTIKASHAGTFDHVFGDNRTYWDRQTMRLFGLGTDGRWMPARQWEALLLPEDLPAAKATIQRAIDNNSSFAMEFRIQRPDGTIRNIFGTGYAVIQKGVPVRLSGLHFDITERKHYEAALKEAKRVSELAASTKTEFLANMSHEIRTPMNGIIGMAEMLEDTSLDDNQRDYLKVLRESGDMLTVLLNDILDFSKLEADRVALEPTEVNLDHLLNQCLKLFNRTAQDKSFFLSAWRDPRLPRTIMADPTRLRQVLINLLGNACKFTAQGHVMVFVEPVLNTPTEQGLVIRFRIKDTGIGIAPDKRAGLFEAFTQADASITRRYGGTGLGLAIVRRLVALWQGEVYFRSTLGEGSEFWFTLPGLQFEPQPTLQTQRLRILIASRYIGFSQVTQVLENSYGWQLTHTHNSFDTRAALQQRYDVLVIEERLPGEPGHELARWAVTQQPQLRVILNGQARHLPINLPAALQEHLVYLHKPFGLNELSNLITHTDSPKPNLVEAPHVSAGQHQQLQQLRVLVVEDNRVNQKVLQGMLARHQIFPDCVENGLEALNALADQTYDLIFMDCEMPIMDGYEATQKIRHLNDHKPWIIGLSAHAMREQIDKALNVGMDRYLTKPLRARILAGALNEYLELH</sequence>
<evidence type="ECO:0000256" key="7">
    <source>
        <dbReference type="ARBA" id="ARBA00022840"/>
    </source>
</evidence>
<dbReference type="PRINTS" id="PR00344">
    <property type="entry name" value="BCTRLSENSOR"/>
</dbReference>
<evidence type="ECO:0000256" key="3">
    <source>
        <dbReference type="ARBA" id="ARBA00022553"/>
    </source>
</evidence>
<keyword evidence="4" id="KW-0808">Transferase</keyword>
<dbReference type="InterPro" id="IPR001610">
    <property type="entry name" value="PAC"/>
</dbReference>
<dbReference type="SUPFAM" id="SSF55785">
    <property type="entry name" value="PYP-like sensor domain (PAS domain)"/>
    <property type="match status" value="1"/>
</dbReference>
<dbReference type="InterPro" id="IPR036890">
    <property type="entry name" value="HATPase_C_sf"/>
</dbReference>
<dbReference type="SMART" id="SM00387">
    <property type="entry name" value="HATPase_c"/>
    <property type="match status" value="1"/>
</dbReference>
<dbReference type="Gene3D" id="3.30.450.20">
    <property type="entry name" value="PAS domain"/>
    <property type="match status" value="1"/>
</dbReference>
<evidence type="ECO:0000313" key="16">
    <source>
        <dbReference type="EMBL" id="WLD58397.1"/>
    </source>
</evidence>
<dbReference type="InterPro" id="IPR003661">
    <property type="entry name" value="HisK_dim/P_dom"/>
</dbReference>
<evidence type="ECO:0000256" key="4">
    <source>
        <dbReference type="ARBA" id="ARBA00022679"/>
    </source>
</evidence>
<name>A0AB38YGH6_9GAMM</name>
<dbReference type="CDD" id="cd00082">
    <property type="entry name" value="HisKA"/>
    <property type="match status" value="1"/>
</dbReference>
<keyword evidence="12" id="KW-0175">Coiled coil</keyword>
<dbReference type="SUPFAM" id="SSF55874">
    <property type="entry name" value="ATPase domain of HSP90 chaperone/DNA topoisomerase II/histidine kinase"/>
    <property type="match status" value="1"/>
</dbReference>
<proteinExistence type="predicted"/>
<keyword evidence="6" id="KW-0418">Kinase</keyword>
<comment type="catalytic activity">
    <reaction evidence="1">
        <text>ATP + protein L-histidine = ADP + protein N-phospho-L-histidine.</text>
        <dbReference type="EC" id="2.7.13.3"/>
    </reaction>
</comment>
<evidence type="ECO:0000256" key="11">
    <source>
        <dbReference type="PROSITE-ProRule" id="PRU00169"/>
    </source>
</evidence>
<dbReference type="Gene3D" id="1.10.287.130">
    <property type="match status" value="1"/>
</dbReference>
<dbReference type="InterPro" id="IPR011006">
    <property type="entry name" value="CheY-like_superfamily"/>
</dbReference>
<dbReference type="Pfam" id="PF02518">
    <property type="entry name" value="HATPase_c"/>
    <property type="match status" value="1"/>
</dbReference>
<dbReference type="SUPFAM" id="SSF52172">
    <property type="entry name" value="CheY-like"/>
    <property type="match status" value="2"/>
</dbReference>
<dbReference type="EC" id="2.7.13.3" evidence="2"/>
<dbReference type="Gene3D" id="2.10.70.100">
    <property type="match status" value="1"/>
</dbReference>
<evidence type="ECO:0000256" key="8">
    <source>
        <dbReference type="ARBA" id="ARBA00023012"/>
    </source>
</evidence>
<dbReference type="InterPro" id="IPR000700">
    <property type="entry name" value="PAS-assoc_C"/>
</dbReference>
<dbReference type="InterPro" id="IPR000014">
    <property type="entry name" value="PAS"/>
</dbReference>
<evidence type="ECO:0000256" key="12">
    <source>
        <dbReference type="SAM" id="Coils"/>
    </source>
</evidence>
<dbReference type="SUPFAM" id="SSF47384">
    <property type="entry name" value="Homodimeric domain of signal transducing histidine kinase"/>
    <property type="match status" value="1"/>
</dbReference>
<feature type="domain" description="Histidine kinase" evidence="13">
    <location>
        <begin position="216"/>
        <end position="439"/>
    </location>
</feature>
<feature type="modified residue" description="4-aspartylphosphate" evidence="11">
    <location>
        <position position="638"/>
    </location>
</feature>
<accession>A0AB38YGH6</accession>
<dbReference type="Pfam" id="PF00512">
    <property type="entry name" value="HisKA"/>
    <property type="match status" value="1"/>
</dbReference>
<dbReference type="CDD" id="cd17546">
    <property type="entry name" value="REC_hyHK_CKI1_RcsC-like"/>
    <property type="match status" value="1"/>
</dbReference>
<organism evidence="16">
    <name type="scientific">Salinispirillum sp. LH 10-3-1</name>
    <dbReference type="NCBI Taxonomy" id="2952525"/>
    <lineage>
        <taxon>Bacteria</taxon>
        <taxon>Pseudomonadati</taxon>
        <taxon>Pseudomonadota</taxon>
        <taxon>Gammaproteobacteria</taxon>
        <taxon>Oceanospirillales</taxon>
        <taxon>Saccharospirillaceae</taxon>
        <taxon>Salinispirillum</taxon>
    </lineage>
</organism>
<evidence type="ECO:0000256" key="10">
    <source>
        <dbReference type="ARBA" id="ARBA00068150"/>
    </source>
</evidence>
<protein>
    <recommendedName>
        <fullName evidence="10">Sensory/regulatory protein RpfC</fullName>
        <ecNumber evidence="2">2.7.13.3</ecNumber>
    </recommendedName>
</protein>
<evidence type="ECO:0000256" key="5">
    <source>
        <dbReference type="ARBA" id="ARBA00022741"/>
    </source>
</evidence>
<dbReference type="SMART" id="SM00448">
    <property type="entry name" value="REC"/>
    <property type="match status" value="2"/>
</dbReference>
<dbReference type="RefSeq" id="WP_304995683.1">
    <property type="nucleotide sequence ID" value="NZ_CP101717.1"/>
</dbReference>
<dbReference type="InterPro" id="IPR035965">
    <property type="entry name" value="PAS-like_dom_sf"/>
</dbReference>
<dbReference type="CDD" id="cd00130">
    <property type="entry name" value="PAS"/>
    <property type="match status" value="1"/>
</dbReference>
<dbReference type="InterPro" id="IPR036097">
    <property type="entry name" value="HisK_dim/P_sf"/>
</dbReference>
<evidence type="ECO:0000256" key="1">
    <source>
        <dbReference type="ARBA" id="ARBA00000085"/>
    </source>
</evidence>
<dbReference type="Gene3D" id="3.40.50.2300">
    <property type="match status" value="2"/>
</dbReference>
<dbReference type="InterPro" id="IPR003594">
    <property type="entry name" value="HATPase_dom"/>
</dbReference>
<dbReference type="GO" id="GO:0005524">
    <property type="term" value="F:ATP binding"/>
    <property type="evidence" value="ECO:0007669"/>
    <property type="project" value="UniProtKB-KW"/>
</dbReference>
<dbReference type="Gene3D" id="3.30.565.10">
    <property type="entry name" value="Histidine kinase-like ATPase, C-terminal domain"/>
    <property type="match status" value="1"/>
</dbReference>
<evidence type="ECO:0000259" key="13">
    <source>
        <dbReference type="PROSITE" id="PS50109"/>
    </source>
</evidence>
<evidence type="ECO:0000256" key="6">
    <source>
        <dbReference type="ARBA" id="ARBA00022777"/>
    </source>
</evidence>
<dbReference type="PROSITE" id="PS50109">
    <property type="entry name" value="HIS_KIN"/>
    <property type="match status" value="1"/>
</dbReference>
<dbReference type="SMART" id="SM00086">
    <property type="entry name" value="PAC"/>
    <property type="match status" value="1"/>
</dbReference>
<feature type="domain" description="Response regulatory" evidence="14">
    <location>
        <begin position="589"/>
        <end position="704"/>
    </location>
</feature>
<comment type="subunit">
    <text evidence="9">At low DSF concentrations, interacts with RpfF.</text>
</comment>
<dbReference type="GO" id="GO:0000155">
    <property type="term" value="F:phosphorelay sensor kinase activity"/>
    <property type="evidence" value="ECO:0007669"/>
    <property type="project" value="InterPro"/>
</dbReference>
<keyword evidence="7" id="KW-0067">ATP-binding</keyword>
<reference evidence="16" key="1">
    <citation type="submission" date="2022-07" db="EMBL/GenBank/DDBJ databases">
        <title>Complete genome sequence of Salinispirillum sp. LH10-3-1 capable of multiple carbohydrate inversion isolated from a soda lake.</title>
        <authorList>
            <person name="Liu J."/>
            <person name="Zhai Y."/>
            <person name="Zhang H."/>
            <person name="Yang H."/>
            <person name="Qu J."/>
            <person name="Li J."/>
        </authorList>
    </citation>
    <scope>NUCLEOTIDE SEQUENCE</scope>
    <source>
        <strain evidence="16">LH 10-3-1</strain>
    </source>
</reference>
<gene>
    <name evidence="16" type="ORF">NFC81_01055</name>
</gene>
<dbReference type="PANTHER" id="PTHR45339">
    <property type="entry name" value="HYBRID SIGNAL TRANSDUCTION HISTIDINE KINASE J"/>
    <property type="match status" value="1"/>
</dbReference>
<feature type="domain" description="PAC" evidence="15">
    <location>
        <begin position="147"/>
        <end position="198"/>
    </location>
</feature>
<dbReference type="InterPro" id="IPR005467">
    <property type="entry name" value="His_kinase_dom"/>
</dbReference>
<dbReference type="FunFam" id="1.10.287.130:FF:000002">
    <property type="entry name" value="Two-component osmosensing histidine kinase"/>
    <property type="match status" value="1"/>
</dbReference>
<dbReference type="InterPro" id="IPR004358">
    <property type="entry name" value="Sig_transdc_His_kin-like_C"/>
</dbReference>
<dbReference type="PROSITE" id="PS50113">
    <property type="entry name" value="PAC"/>
    <property type="match status" value="1"/>
</dbReference>
<dbReference type="Pfam" id="PF00072">
    <property type="entry name" value="Response_reg"/>
    <property type="match status" value="1"/>
</dbReference>
<evidence type="ECO:0000259" key="14">
    <source>
        <dbReference type="PROSITE" id="PS50110"/>
    </source>
</evidence>
<dbReference type="PANTHER" id="PTHR45339:SF5">
    <property type="entry name" value="HISTIDINE KINASE"/>
    <property type="match status" value="1"/>
</dbReference>
<keyword evidence="5" id="KW-0547">Nucleotide-binding</keyword>
<dbReference type="InterPro" id="IPR013655">
    <property type="entry name" value="PAS_fold_3"/>
</dbReference>
<feature type="coiled-coil region" evidence="12">
    <location>
        <begin position="27"/>
        <end position="75"/>
    </location>
</feature>
<dbReference type="FunFam" id="3.30.565.10:FF:000010">
    <property type="entry name" value="Sensor histidine kinase RcsC"/>
    <property type="match status" value="1"/>
</dbReference>
<dbReference type="Pfam" id="PF08447">
    <property type="entry name" value="PAS_3"/>
    <property type="match status" value="1"/>
</dbReference>
<dbReference type="SMART" id="SM00388">
    <property type="entry name" value="HisKA"/>
    <property type="match status" value="1"/>
</dbReference>
<dbReference type="AlphaFoldDB" id="A0AB38YGH6"/>
<keyword evidence="3 11" id="KW-0597">Phosphoprotein</keyword>
<keyword evidence="8" id="KW-0902">Two-component regulatory system</keyword>
<dbReference type="EMBL" id="CP101717">
    <property type="protein sequence ID" value="WLD58397.1"/>
    <property type="molecule type" value="Genomic_DNA"/>
</dbReference>